<dbReference type="PANTHER" id="PTHR38433:SF1">
    <property type="entry name" value="DUF1641 DOMAIN-CONTAINING PROTEIN"/>
    <property type="match status" value="1"/>
</dbReference>
<name>A0A4S3PKR8_9BACI</name>
<gene>
    <name evidence="1" type="ORF">E1I69_21740</name>
</gene>
<proteinExistence type="predicted"/>
<dbReference type="PANTHER" id="PTHR38433">
    <property type="match status" value="1"/>
</dbReference>
<dbReference type="Pfam" id="PF07849">
    <property type="entry name" value="DUF1641"/>
    <property type="match status" value="1"/>
</dbReference>
<dbReference type="Proteomes" id="UP000306477">
    <property type="component" value="Unassembled WGS sequence"/>
</dbReference>
<protein>
    <submittedName>
        <fullName evidence="1">DUF1641 domain-containing protein</fullName>
    </submittedName>
</protein>
<dbReference type="OrthoDB" id="147801at2"/>
<accession>A0A4S3PKR8</accession>
<keyword evidence="2" id="KW-1185">Reference proteome</keyword>
<evidence type="ECO:0000313" key="2">
    <source>
        <dbReference type="Proteomes" id="UP000306477"/>
    </source>
</evidence>
<reference evidence="1 2" key="1">
    <citation type="journal article" date="2019" name="Indoor Air">
        <title>Impacts of indoor surface finishes on bacterial viability.</title>
        <authorList>
            <person name="Hu J."/>
            <person name="Maamar S.B."/>
            <person name="Glawe A.J."/>
            <person name="Gottel N."/>
            <person name="Gilbert J.A."/>
            <person name="Hartmann E.M."/>
        </authorList>
    </citation>
    <scope>NUCLEOTIDE SEQUENCE [LARGE SCALE GENOMIC DNA]</scope>
    <source>
        <strain evidence="1 2">AF060A6</strain>
    </source>
</reference>
<dbReference type="AlphaFoldDB" id="A0A4S3PKR8"/>
<dbReference type="EMBL" id="SLUB01000071">
    <property type="protein sequence ID" value="THE09595.1"/>
    <property type="molecule type" value="Genomic_DNA"/>
</dbReference>
<comment type="caution">
    <text evidence="1">The sequence shown here is derived from an EMBL/GenBank/DDBJ whole genome shotgun (WGS) entry which is preliminary data.</text>
</comment>
<evidence type="ECO:0000313" key="1">
    <source>
        <dbReference type="EMBL" id="THE09595.1"/>
    </source>
</evidence>
<organism evidence="1 2">
    <name type="scientific">Bacillus timonensis</name>
    <dbReference type="NCBI Taxonomy" id="1033734"/>
    <lineage>
        <taxon>Bacteria</taxon>
        <taxon>Bacillati</taxon>
        <taxon>Bacillota</taxon>
        <taxon>Bacilli</taxon>
        <taxon>Bacillales</taxon>
        <taxon>Bacillaceae</taxon>
        <taxon>Bacillus</taxon>
    </lineage>
</organism>
<dbReference type="InterPro" id="IPR012440">
    <property type="entry name" value="DUF1641"/>
</dbReference>
<sequence>MNLAKAIRQIRKEVPNPQQEQQEAIADMIKELADNREAIMGAIRILKGLQEMRVLETIGALLDQRNEVGAIAIQQINQPTMHNVVKTGINAFKFMGSLQPSEIETILEGMGLGLKKLSETGHEGKKQSIWKMQRRMRSPEIRAAMTTMVDFMEGMGQAFLKNREEKQ</sequence>